<reference evidence="1 2" key="1">
    <citation type="submission" date="2014-07" db="EMBL/GenBank/DDBJ databases">
        <title>Draft genome sequence of Thalassospira xianhensis P-4 (MCCC 1A02616).</title>
        <authorList>
            <person name="Lai Q."/>
            <person name="Shao Z."/>
        </authorList>
    </citation>
    <scope>NUCLEOTIDE SEQUENCE [LARGE SCALE GENOMIC DNA]</scope>
    <source>
        <strain evidence="1 2">MCCC 1A02616</strain>
    </source>
</reference>
<keyword evidence="2" id="KW-1185">Reference proteome</keyword>
<dbReference type="EMBL" id="JPWA01000001">
    <property type="protein sequence ID" value="RCK07769.1"/>
    <property type="molecule type" value="Genomic_DNA"/>
</dbReference>
<organism evidence="1 2">
    <name type="scientific">Thalassospira xianhensis MCCC 1A02616</name>
    <dbReference type="NCBI Taxonomy" id="1177929"/>
    <lineage>
        <taxon>Bacteria</taxon>
        <taxon>Pseudomonadati</taxon>
        <taxon>Pseudomonadota</taxon>
        <taxon>Alphaproteobacteria</taxon>
        <taxon>Rhodospirillales</taxon>
        <taxon>Thalassospiraceae</taxon>
        <taxon>Thalassospira</taxon>
    </lineage>
</organism>
<evidence type="ECO:0000313" key="1">
    <source>
        <dbReference type="EMBL" id="RCK07769.1"/>
    </source>
</evidence>
<accession>A0A367UHW8</accession>
<gene>
    <name evidence="1" type="ORF">TH5_01610</name>
</gene>
<protein>
    <submittedName>
        <fullName evidence="1">Uncharacterized protein</fullName>
    </submittedName>
</protein>
<sequence>MTVRVGLKGLIGEKFLYSQQGKFAGNAKPCTIVEYVETTRGRIRNYGLKPGNYINNAWFVVEFEDGSRKEVGDHQLQRVDGKPDRLLNREELYLSALPKTDFWELDLVYSANHGEGMVSRIDWESIKDRTSSDVYHVFFTNADTALRVGGDELQLLERGKVWRRAHGLPLGFASVEEHAAFALLVGEYQFVPGKPDPVVAINTDEADGLVCSKLGSDGTLAADAEDWAAGGSLVLFTDRELGRQVSDHQKALITSLKLEPVIPKTEDDWEDLFKPIQNPTEDASFNGWLFDKTQAAWEILQATDPYKCWSWLEVDGKGYIATGLHVVDTLGYFITENSWKGYPEFDFKIEDLDSDLEDDLDDEDDFEGPAPLP</sequence>
<name>A0A367UHW8_9PROT</name>
<evidence type="ECO:0000313" key="2">
    <source>
        <dbReference type="Proteomes" id="UP000252419"/>
    </source>
</evidence>
<dbReference type="RefSeq" id="WP_114120353.1">
    <property type="nucleotide sequence ID" value="NZ_JPWA01000001.1"/>
</dbReference>
<dbReference type="Proteomes" id="UP000252419">
    <property type="component" value="Unassembled WGS sequence"/>
</dbReference>
<comment type="caution">
    <text evidence="1">The sequence shown here is derived from an EMBL/GenBank/DDBJ whole genome shotgun (WGS) entry which is preliminary data.</text>
</comment>
<dbReference type="AlphaFoldDB" id="A0A367UHW8"/>
<proteinExistence type="predicted"/>